<evidence type="ECO:0000256" key="1">
    <source>
        <dbReference type="ARBA" id="ARBA00008000"/>
    </source>
</evidence>
<evidence type="ECO:0000256" key="2">
    <source>
        <dbReference type="ARBA" id="ARBA00022630"/>
    </source>
</evidence>
<dbReference type="InterPro" id="IPR025650">
    <property type="entry name" value="Alkyl-DHAP_Synthase"/>
</dbReference>
<dbReference type="InterPro" id="IPR016167">
    <property type="entry name" value="FAD-bd_PCMH_sub1"/>
</dbReference>
<evidence type="ECO:0000256" key="4">
    <source>
        <dbReference type="ARBA" id="ARBA00023002"/>
    </source>
</evidence>
<gene>
    <name evidence="6" type="ORF">ACFO7U_12385</name>
</gene>
<keyword evidence="4" id="KW-0560">Oxidoreductase</keyword>
<organism evidence="6 7">
    <name type="scientific">Dietzia aurantiaca</name>
    <dbReference type="NCBI Taxonomy" id="983873"/>
    <lineage>
        <taxon>Bacteria</taxon>
        <taxon>Bacillati</taxon>
        <taxon>Actinomycetota</taxon>
        <taxon>Actinomycetes</taxon>
        <taxon>Mycobacteriales</taxon>
        <taxon>Dietziaceae</taxon>
        <taxon>Dietzia</taxon>
    </lineage>
</organism>
<proteinExistence type="inferred from homology"/>
<keyword evidence="2" id="KW-0285">Flavoprotein</keyword>
<dbReference type="Gene3D" id="3.30.70.3450">
    <property type="match status" value="1"/>
</dbReference>
<dbReference type="InterPro" id="IPR006094">
    <property type="entry name" value="Oxid_FAD_bind_N"/>
</dbReference>
<dbReference type="InterPro" id="IPR036318">
    <property type="entry name" value="FAD-bd_PCMH-like_sf"/>
</dbReference>
<sequence>MALSRWGTEAEAKDLNEGIRGLLRDMLGVTAETAVTFDPAAVTASPSRLDDDDIAALAGLVGAGNVSVDDAQRLPRARGKSTPDLLAWRLRPEVDCPDAVVAPGSEGDVVALLEWCGRESVAVVPFGGGTSVVGGLTPDAGAHRAVVSVDLIRFNELESIDTESGEAVFGAGVTGPRAEKLLAEHGFSLGHFPQSFPYASLGGYAMTRSSGQSSAGYGRFDEMVRGLTAVTPVGVIEAGRAPASAAGPDLRQWLMGSEGAFGVCTRVRVRIHPVPEVVRHEAFRFPDFATGVAALRAVEQQGAGPTVIRLSDETETMVNLATATEAIGQQSEGGDQGGCLCLCLFEGTPEHAESRQAETRAVLLAHGGTSLGAGPAESWEHGRFGAPVLRDSLLDNGALVETLETATDWSGIPALRDAVVVALTTSLEASGTPALVMCHISHVYPTGASLYFTVVAGQRGEDPIAQWMDAKRAASEAIGAHGGTITHHHAVGVDHRPYLAAEIGEVGVRMLRAVKAAVDPHGVCNPGTLIP</sequence>
<keyword evidence="7" id="KW-1185">Reference proteome</keyword>
<dbReference type="InterPro" id="IPR016171">
    <property type="entry name" value="Vanillyl_alc_oxidase_C-sub2"/>
</dbReference>
<evidence type="ECO:0000259" key="5">
    <source>
        <dbReference type="PROSITE" id="PS51387"/>
    </source>
</evidence>
<protein>
    <submittedName>
        <fullName evidence="6">FAD-binding oxidoreductase</fullName>
    </submittedName>
</protein>
<dbReference type="PANTHER" id="PTHR46568">
    <property type="entry name" value="ALKYLDIHYDROXYACETONEPHOSPHATE SYNTHASE, PEROXISOMAL"/>
    <property type="match status" value="1"/>
</dbReference>
<comment type="similarity">
    <text evidence="1">Belongs to the FAD-binding oxidoreductase/transferase type 4 family.</text>
</comment>
<name>A0ABV9PT15_9ACTN</name>
<dbReference type="InterPro" id="IPR016169">
    <property type="entry name" value="FAD-bd_PCMH_sub2"/>
</dbReference>
<dbReference type="Pfam" id="PF01565">
    <property type="entry name" value="FAD_binding_4"/>
    <property type="match status" value="1"/>
</dbReference>
<dbReference type="Pfam" id="PF02913">
    <property type="entry name" value="FAD-oxidase_C"/>
    <property type="match status" value="1"/>
</dbReference>
<accession>A0ABV9PT15</accession>
<evidence type="ECO:0000313" key="6">
    <source>
        <dbReference type="EMBL" id="MFC4755569.1"/>
    </source>
</evidence>
<dbReference type="SUPFAM" id="SSF56176">
    <property type="entry name" value="FAD-binding/transporter-associated domain-like"/>
    <property type="match status" value="1"/>
</dbReference>
<comment type="caution">
    <text evidence="6">The sequence shown here is derived from an EMBL/GenBank/DDBJ whole genome shotgun (WGS) entry which is preliminary data.</text>
</comment>
<dbReference type="Proteomes" id="UP001595836">
    <property type="component" value="Unassembled WGS sequence"/>
</dbReference>
<evidence type="ECO:0000256" key="3">
    <source>
        <dbReference type="ARBA" id="ARBA00022827"/>
    </source>
</evidence>
<dbReference type="SUPFAM" id="SSF55103">
    <property type="entry name" value="FAD-linked oxidases, C-terminal domain"/>
    <property type="match status" value="1"/>
</dbReference>
<dbReference type="RefSeq" id="WP_344994621.1">
    <property type="nucleotide sequence ID" value="NZ_BAABCD010000045.1"/>
</dbReference>
<dbReference type="PANTHER" id="PTHR46568:SF1">
    <property type="entry name" value="ALKYLDIHYDROXYACETONEPHOSPHATE SYNTHASE, PEROXISOMAL"/>
    <property type="match status" value="1"/>
</dbReference>
<dbReference type="Gene3D" id="3.30.300.330">
    <property type="match status" value="1"/>
</dbReference>
<evidence type="ECO:0000313" key="7">
    <source>
        <dbReference type="Proteomes" id="UP001595836"/>
    </source>
</evidence>
<dbReference type="InterPro" id="IPR004113">
    <property type="entry name" value="FAD-bd_oxidored_4_C"/>
</dbReference>
<feature type="domain" description="FAD-binding PCMH-type" evidence="5">
    <location>
        <begin position="93"/>
        <end position="274"/>
    </location>
</feature>
<dbReference type="InterPro" id="IPR016164">
    <property type="entry name" value="FAD-linked_Oxase-like_C"/>
</dbReference>
<dbReference type="Gene3D" id="1.10.45.10">
    <property type="entry name" value="Vanillyl-alcohol Oxidase, Chain A, domain 4"/>
    <property type="match status" value="1"/>
</dbReference>
<dbReference type="Gene3D" id="3.30.465.10">
    <property type="match status" value="1"/>
</dbReference>
<dbReference type="PROSITE" id="PS51387">
    <property type="entry name" value="FAD_PCMH"/>
    <property type="match status" value="1"/>
</dbReference>
<dbReference type="Gene3D" id="3.30.43.10">
    <property type="entry name" value="Uridine Diphospho-n-acetylenolpyruvylglucosamine Reductase, domain 2"/>
    <property type="match status" value="1"/>
</dbReference>
<keyword evidence="3" id="KW-0274">FAD</keyword>
<dbReference type="EMBL" id="JBHSHP010000048">
    <property type="protein sequence ID" value="MFC4755569.1"/>
    <property type="molecule type" value="Genomic_DNA"/>
</dbReference>
<dbReference type="InterPro" id="IPR016166">
    <property type="entry name" value="FAD-bd_PCMH"/>
</dbReference>
<reference evidence="7" key="1">
    <citation type="journal article" date="2019" name="Int. J. Syst. Evol. Microbiol.">
        <title>The Global Catalogue of Microorganisms (GCM) 10K type strain sequencing project: providing services to taxonomists for standard genome sequencing and annotation.</title>
        <authorList>
            <consortium name="The Broad Institute Genomics Platform"/>
            <consortium name="The Broad Institute Genome Sequencing Center for Infectious Disease"/>
            <person name="Wu L."/>
            <person name="Ma J."/>
        </authorList>
    </citation>
    <scope>NUCLEOTIDE SEQUENCE [LARGE SCALE GENOMIC DNA]</scope>
    <source>
        <strain evidence="7">JCM 11882</strain>
    </source>
</reference>